<evidence type="ECO:0000256" key="6">
    <source>
        <dbReference type="SAM" id="MobiDB-lite"/>
    </source>
</evidence>
<evidence type="ECO:0000256" key="1">
    <source>
        <dbReference type="ARBA" id="ARBA00004141"/>
    </source>
</evidence>
<feature type="compositionally biased region" description="Basic and acidic residues" evidence="6">
    <location>
        <begin position="353"/>
        <end position="368"/>
    </location>
</feature>
<feature type="transmembrane region" description="Helical" evidence="7">
    <location>
        <begin position="238"/>
        <end position="265"/>
    </location>
</feature>
<dbReference type="AlphaFoldDB" id="A0A8J7L4B5"/>
<keyword evidence="9" id="KW-1185">Reference proteome</keyword>
<comment type="caution">
    <text evidence="8">The sequence shown here is derived from an EMBL/GenBank/DDBJ whole genome shotgun (WGS) entry which is preliminary data.</text>
</comment>
<dbReference type="PANTHER" id="PTHR21716:SF66">
    <property type="entry name" value="TRANSPORT PROTEIN SLL0063-RELATED"/>
    <property type="match status" value="1"/>
</dbReference>
<comment type="similarity">
    <text evidence="2">Belongs to the autoinducer-2 exporter (AI-2E) (TC 2.A.86) family.</text>
</comment>
<keyword evidence="5 7" id="KW-0472">Membrane</keyword>
<feature type="transmembrane region" description="Helical" evidence="7">
    <location>
        <begin position="304"/>
        <end position="327"/>
    </location>
</feature>
<organism evidence="8 9">
    <name type="scientific">Atlanticothrix silvestris CENA357</name>
    <dbReference type="NCBI Taxonomy" id="1725252"/>
    <lineage>
        <taxon>Bacteria</taxon>
        <taxon>Bacillati</taxon>
        <taxon>Cyanobacteriota</taxon>
        <taxon>Cyanophyceae</taxon>
        <taxon>Nostocales</taxon>
        <taxon>Nodulariaceae</taxon>
        <taxon>Atlanticothrix</taxon>
        <taxon>Atlanticothrix silvestris</taxon>
    </lineage>
</organism>
<dbReference type="Proteomes" id="UP000599391">
    <property type="component" value="Unassembled WGS sequence"/>
</dbReference>
<name>A0A8J7L4B5_9CYAN</name>
<feature type="transmembrane region" description="Helical" evidence="7">
    <location>
        <begin position="12"/>
        <end position="32"/>
    </location>
</feature>
<evidence type="ECO:0000256" key="4">
    <source>
        <dbReference type="ARBA" id="ARBA00022989"/>
    </source>
</evidence>
<evidence type="ECO:0000313" key="8">
    <source>
        <dbReference type="EMBL" id="MBH8551857.1"/>
    </source>
</evidence>
<dbReference type="RefSeq" id="WP_214438167.1">
    <property type="nucleotide sequence ID" value="NZ_JAECZB010000007.1"/>
</dbReference>
<sequence length="368" mass="40934">MNLSLSQLLKWLILTLLFPLIFLNGWLAFRFFAYFQPIVTIFVLATLLAFILNYPVKILQHRGIKRGYAVALVFISALMILVALGIILLPIVLEQLNEMANILPQWIDSSNQKIQILDDWAVNHGLKVNFSHIINQITERLPDELQNSADNLVSIIIEAIDSISDALITIVFTFYLLLDGPRLWEGIFKKLPWSFAKQIGQSIQENFQNYLIGQVTLASLMGFSLTLIFLLFKIQFALIFGLGIGIFSLIPFGDIVSIIVITLIIASHNFWLALKILIVAAIIDQLIDQAIAPRLLGSLTGLRPIWVLIALLVGTYLGGLLGLVIAVPMAGFIKDVADGLDNFSPSGYSENNVKGKEEPEMLTKESTS</sequence>
<dbReference type="GO" id="GO:0055085">
    <property type="term" value="P:transmembrane transport"/>
    <property type="evidence" value="ECO:0007669"/>
    <property type="project" value="TreeGrafter"/>
</dbReference>
<dbReference type="GO" id="GO:0016020">
    <property type="term" value="C:membrane"/>
    <property type="evidence" value="ECO:0007669"/>
    <property type="project" value="UniProtKB-SubCell"/>
</dbReference>
<keyword evidence="4 7" id="KW-1133">Transmembrane helix</keyword>
<dbReference type="EMBL" id="JAECZB010000007">
    <property type="protein sequence ID" value="MBH8551857.1"/>
    <property type="molecule type" value="Genomic_DNA"/>
</dbReference>
<dbReference type="InterPro" id="IPR002549">
    <property type="entry name" value="AI-2E-like"/>
</dbReference>
<feature type="transmembrane region" description="Helical" evidence="7">
    <location>
        <begin position="68"/>
        <end position="93"/>
    </location>
</feature>
<evidence type="ECO:0000256" key="7">
    <source>
        <dbReference type="SAM" id="Phobius"/>
    </source>
</evidence>
<evidence type="ECO:0000256" key="5">
    <source>
        <dbReference type="ARBA" id="ARBA00023136"/>
    </source>
</evidence>
<dbReference type="Pfam" id="PF01594">
    <property type="entry name" value="AI-2E_transport"/>
    <property type="match status" value="1"/>
</dbReference>
<reference evidence="8 9" key="1">
    <citation type="journal article" date="2021" name="Int. J. Syst. Evol. Microbiol.">
        <title>Amazonocrinis nigriterrae gen. nov., sp. nov., Atlanticothrix silvestris gen. nov., sp. nov. and Dendronalium phyllosphericum gen. nov., sp. nov., nostocacean cyanobacteria from Brazilian environments.</title>
        <authorList>
            <person name="Alvarenga D.O."/>
            <person name="Andreote A.P.D."/>
            <person name="Branco L.H.Z."/>
            <person name="Delbaje E."/>
            <person name="Cruz R.B."/>
            <person name="Varani A.M."/>
            <person name="Fiore M.F."/>
        </authorList>
    </citation>
    <scope>NUCLEOTIDE SEQUENCE [LARGE SCALE GENOMIC DNA]</scope>
    <source>
        <strain evidence="8 9">CENA357</strain>
    </source>
</reference>
<protein>
    <submittedName>
        <fullName evidence="8">AI-2E family transporter</fullName>
    </submittedName>
</protein>
<evidence type="ECO:0000256" key="3">
    <source>
        <dbReference type="ARBA" id="ARBA00022692"/>
    </source>
</evidence>
<accession>A0A8J7L4B5</accession>
<dbReference type="PANTHER" id="PTHR21716">
    <property type="entry name" value="TRANSMEMBRANE PROTEIN"/>
    <property type="match status" value="1"/>
</dbReference>
<gene>
    <name evidence="8" type="ORF">I8751_05585</name>
</gene>
<evidence type="ECO:0000256" key="2">
    <source>
        <dbReference type="ARBA" id="ARBA00009773"/>
    </source>
</evidence>
<feature type="region of interest" description="Disordered" evidence="6">
    <location>
        <begin position="348"/>
        <end position="368"/>
    </location>
</feature>
<feature type="transmembrane region" description="Helical" evidence="7">
    <location>
        <begin position="38"/>
        <end position="56"/>
    </location>
</feature>
<proteinExistence type="inferred from homology"/>
<feature type="transmembrane region" description="Helical" evidence="7">
    <location>
        <begin position="210"/>
        <end position="232"/>
    </location>
</feature>
<evidence type="ECO:0000313" key="9">
    <source>
        <dbReference type="Proteomes" id="UP000599391"/>
    </source>
</evidence>
<comment type="subcellular location">
    <subcellularLocation>
        <location evidence="1">Membrane</location>
        <topology evidence="1">Multi-pass membrane protein</topology>
    </subcellularLocation>
</comment>
<keyword evidence="3 7" id="KW-0812">Transmembrane</keyword>